<sequence length="187" mass="21213">MPVKAKAALIGVNEVRVYPVRAPDSPPKFFLCIFSDSTQSKPILSIGAFCTRRAACYATGDTSESQNCHFYDLQDIQGPIRLSLMRRRNRLYKNDGQLLTSDRTHCSESLDSNTRACAAHGALTISWRRKVSRDGAPVSLTIPDVRDYKTFSRGQVVFCNVFERYSCINVMKQDIHCNKTFIVNRYF</sequence>
<name>A0A284RK48_ARMOS</name>
<evidence type="ECO:0000313" key="2">
    <source>
        <dbReference type="Proteomes" id="UP000219338"/>
    </source>
</evidence>
<proteinExistence type="predicted"/>
<organism evidence="1 2">
    <name type="scientific">Armillaria ostoyae</name>
    <name type="common">Armillaria root rot fungus</name>
    <dbReference type="NCBI Taxonomy" id="47428"/>
    <lineage>
        <taxon>Eukaryota</taxon>
        <taxon>Fungi</taxon>
        <taxon>Dikarya</taxon>
        <taxon>Basidiomycota</taxon>
        <taxon>Agaricomycotina</taxon>
        <taxon>Agaricomycetes</taxon>
        <taxon>Agaricomycetidae</taxon>
        <taxon>Agaricales</taxon>
        <taxon>Marasmiineae</taxon>
        <taxon>Physalacriaceae</taxon>
        <taxon>Armillaria</taxon>
    </lineage>
</organism>
<accession>A0A284RK48</accession>
<dbReference type="Proteomes" id="UP000219338">
    <property type="component" value="Unassembled WGS sequence"/>
</dbReference>
<dbReference type="AlphaFoldDB" id="A0A284RK48"/>
<dbReference type="EMBL" id="FUEG01000010">
    <property type="protein sequence ID" value="SJL09138.1"/>
    <property type="molecule type" value="Genomic_DNA"/>
</dbReference>
<reference evidence="2" key="1">
    <citation type="journal article" date="2017" name="Nat. Ecol. Evol.">
        <title>Genome expansion and lineage-specific genetic innovations in the forest pathogenic fungi Armillaria.</title>
        <authorList>
            <person name="Sipos G."/>
            <person name="Prasanna A.N."/>
            <person name="Walter M.C."/>
            <person name="O'Connor E."/>
            <person name="Balint B."/>
            <person name="Krizsan K."/>
            <person name="Kiss B."/>
            <person name="Hess J."/>
            <person name="Varga T."/>
            <person name="Slot J."/>
            <person name="Riley R."/>
            <person name="Boka B."/>
            <person name="Rigling D."/>
            <person name="Barry K."/>
            <person name="Lee J."/>
            <person name="Mihaltcheva S."/>
            <person name="LaButti K."/>
            <person name="Lipzen A."/>
            <person name="Waldron R."/>
            <person name="Moloney N.M."/>
            <person name="Sperisen C."/>
            <person name="Kredics L."/>
            <person name="Vagvoelgyi C."/>
            <person name="Patrignani A."/>
            <person name="Fitzpatrick D."/>
            <person name="Nagy I."/>
            <person name="Doyle S."/>
            <person name="Anderson J.B."/>
            <person name="Grigoriev I.V."/>
            <person name="Gueldener U."/>
            <person name="Muensterkoetter M."/>
            <person name="Nagy L.G."/>
        </authorList>
    </citation>
    <scope>NUCLEOTIDE SEQUENCE [LARGE SCALE GENOMIC DNA]</scope>
    <source>
        <strain evidence="2">C18/9</strain>
    </source>
</reference>
<gene>
    <name evidence="1" type="ORF">ARMOST_12514</name>
</gene>
<keyword evidence="2" id="KW-1185">Reference proteome</keyword>
<evidence type="ECO:0000313" key="1">
    <source>
        <dbReference type="EMBL" id="SJL09138.1"/>
    </source>
</evidence>
<protein>
    <submittedName>
        <fullName evidence="1">Uncharacterized protein</fullName>
    </submittedName>
</protein>